<feature type="binding site" evidence="7">
    <location>
        <position position="69"/>
    </location>
    <ligand>
        <name>Mg(2+)</name>
        <dbReference type="ChEBI" id="CHEBI:18420"/>
    </ligand>
</feature>
<evidence type="ECO:0000256" key="2">
    <source>
        <dbReference type="ARBA" id="ARBA00008541"/>
    </source>
</evidence>
<dbReference type="InterPro" id="IPR006384">
    <property type="entry name" value="HAD_hydro_PyrdxlP_Pase-like"/>
</dbReference>
<evidence type="ECO:0000256" key="6">
    <source>
        <dbReference type="PIRSR" id="PIRSR031051-1"/>
    </source>
</evidence>
<keyword evidence="9" id="KW-1185">Reference proteome</keyword>
<dbReference type="InterPro" id="IPR023214">
    <property type="entry name" value="HAD_sf"/>
</dbReference>
<comment type="cofactor">
    <cofactor evidence="1 7">
        <name>Mg(2+)</name>
        <dbReference type="ChEBI" id="CHEBI:18420"/>
    </cofactor>
</comment>
<evidence type="ECO:0000313" key="8">
    <source>
        <dbReference type="EMBL" id="OQV20206.1"/>
    </source>
</evidence>
<feature type="binding site" evidence="7">
    <location>
        <position position="67"/>
    </location>
    <ligand>
        <name>Mg(2+)</name>
        <dbReference type="ChEBI" id="CHEBI:18420"/>
    </ligand>
</feature>
<evidence type="ECO:0000256" key="7">
    <source>
        <dbReference type="PIRSR" id="PIRSR031051-3"/>
    </source>
</evidence>
<comment type="similarity">
    <text evidence="2">Belongs to the HAD-like hydrolase superfamily. PHOSPHO family.</text>
</comment>
<name>A0A1W0WYD0_HYPEX</name>
<evidence type="ECO:0000256" key="4">
    <source>
        <dbReference type="ARBA" id="ARBA00022801"/>
    </source>
</evidence>
<dbReference type="InterPro" id="IPR016965">
    <property type="entry name" value="Pase_PHOSPHO-typ"/>
</dbReference>
<dbReference type="EMBL" id="MTYJ01000032">
    <property type="protein sequence ID" value="OQV20206.1"/>
    <property type="molecule type" value="Genomic_DNA"/>
</dbReference>
<keyword evidence="4" id="KW-0378">Hydrolase</keyword>
<reference evidence="9" key="1">
    <citation type="submission" date="2017-01" db="EMBL/GenBank/DDBJ databases">
        <title>Comparative genomics of anhydrobiosis in the tardigrade Hypsibius dujardini.</title>
        <authorList>
            <person name="Yoshida Y."/>
            <person name="Koutsovoulos G."/>
            <person name="Laetsch D."/>
            <person name="Stevens L."/>
            <person name="Kumar S."/>
            <person name="Horikawa D."/>
            <person name="Ishino K."/>
            <person name="Komine S."/>
            <person name="Tomita M."/>
            <person name="Blaxter M."/>
            <person name="Arakawa K."/>
        </authorList>
    </citation>
    <scope>NUCLEOTIDE SEQUENCE [LARGE SCALE GENOMIC DNA]</scope>
    <source>
        <strain evidence="9">Z151</strain>
    </source>
</reference>
<dbReference type="PIRSF" id="PIRSF031051">
    <property type="entry name" value="PyrdxlP_Pase_PHOSPHO2"/>
    <property type="match status" value="1"/>
</dbReference>
<dbReference type="GO" id="GO:0046872">
    <property type="term" value="F:metal ion binding"/>
    <property type="evidence" value="ECO:0007669"/>
    <property type="project" value="UniProtKB-KW"/>
</dbReference>
<accession>A0A1W0WYD0</accession>
<evidence type="ECO:0000256" key="3">
    <source>
        <dbReference type="ARBA" id="ARBA00022723"/>
    </source>
</evidence>
<evidence type="ECO:0000256" key="5">
    <source>
        <dbReference type="ARBA" id="ARBA00022842"/>
    </source>
</evidence>
<keyword evidence="5 7" id="KW-0460">Magnesium</keyword>
<dbReference type="GO" id="GO:0016791">
    <property type="term" value="F:phosphatase activity"/>
    <property type="evidence" value="ECO:0007669"/>
    <property type="project" value="InterPro"/>
</dbReference>
<dbReference type="PANTHER" id="PTHR20889">
    <property type="entry name" value="PHOSPHATASE, ORPHAN 1, 2"/>
    <property type="match status" value="1"/>
</dbReference>
<dbReference type="Gene3D" id="3.40.50.1000">
    <property type="entry name" value="HAD superfamily/HAD-like"/>
    <property type="match status" value="1"/>
</dbReference>
<feature type="active site" description="Nucleophile" evidence="6">
    <location>
        <position position="67"/>
    </location>
</feature>
<protein>
    <submittedName>
        <fullName evidence="8">Pyridoxal phosphate phosphatase PHOSPHO2</fullName>
    </submittedName>
</protein>
<dbReference type="AlphaFoldDB" id="A0A1W0WYD0"/>
<proteinExistence type="inferred from homology"/>
<dbReference type="NCBIfam" id="TIGR01489">
    <property type="entry name" value="DKMTPPase-SF"/>
    <property type="match status" value="1"/>
</dbReference>
<dbReference type="InterPro" id="IPR036412">
    <property type="entry name" value="HAD-like_sf"/>
</dbReference>
<dbReference type="SUPFAM" id="SSF56784">
    <property type="entry name" value="HAD-like"/>
    <property type="match status" value="1"/>
</dbReference>
<sequence length="299" mass="34299">MLTIRKIIRVFLVPPLVKSNSVNVLRTVFVPAAWPNQSRHHSTVYPRVRGMGSPAVSAAARHLVVFDFDQTIVDVDTYTTVAQMAPLRGHALPEQLATAPKREGWVEYIHAILQFNYANKITSEEIRMKLQSLPLVPGMPELLEYLRANRLRLYDTVILSDANMCFIQWILEKFRLSDCFLRVFSNPAEVDEKGHLLVGRYHEQTDCQLSPKNMCKGRVLQEWMAERERVTGIAYESVYYVGDGENDLCPGKRLTARDIFFVRRDFPLARKLVESPDVQCAVELWSDGFDVMKRLKELG</sequence>
<dbReference type="NCBIfam" id="TIGR01488">
    <property type="entry name" value="HAD-SF-IB"/>
    <property type="match status" value="1"/>
</dbReference>
<keyword evidence="3 7" id="KW-0479">Metal-binding</keyword>
<dbReference type="Pfam" id="PF06888">
    <property type="entry name" value="Put_Phosphatase"/>
    <property type="match status" value="1"/>
</dbReference>
<dbReference type="OrthoDB" id="10267182at2759"/>
<gene>
    <name evidence="8" type="ORF">BV898_05762</name>
</gene>
<feature type="active site" description="Proton donor" evidence="6">
    <location>
        <position position="69"/>
    </location>
</feature>
<evidence type="ECO:0000256" key="1">
    <source>
        <dbReference type="ARBA" id="ARBA00001946"/>
    </source>
</evidence>
<dbReference type="Proteomes" id="UP000192578">
    <property type="component" value="Unassembled WGS sequence"/>
</dbReference>
<organism evidence="8 9">
    <name type="scientific">Hypsibius exemplaris</name>
    <name type="common">Freshwater tardigrade</name>
    <dbReference type="NCBI Taxonomy" id="2072580"/>
    <lineage>
        <taxon>Eukaryota</taxon>
        <taxon>Metazoa</taxon>
        <taxon>Ecdysozoa</taxon>
        <taxon>Tardigrada</taxon>
        <taxon>Eutardigrada</taxon>
        <taxon>Parachela</taxon>
        <taxon>Hypsibioidea</taxon>
        <taxon>Hypsibiidae</taxon>
        <taxon>Hypsibius</taxon>
    </lineage>
</organism>
<evidence type="ECO:0000313" key="9">
    <source>
        <dbReference type="Proteomes" id="UP000192578"/>
    </source>
</evidence>
<comment type="caution">
    <text evidence="8">The sequence shown here is derived from an EMBL/GenBank/DDBJ whole genome shotgun (WGS) entry which is preliminary data.</text>
</comment>
<dbReference type="PANTHER" id="PTHR20889:SF12">
    <property type="entry name" value="LP01149P"/>
    <property type="match status" value="1"/>
</dbReference>
<feature type="binding site" evidence="7">
    <location>
        <position position="243"/>
    </location>
    <ligand>
        <name>Mg(2+)</name>
        <dbReference type="ChEBI" id="CHEBI:18420"/>
    </ligand>
</feature>